<protein>
    <submittedName>
        <fullName evidence="2">Uncharacterized protein</fullName>
    </submittedName>
</protein>
<proteinExistence type="predicted"/>
<dbReference type="EMBL" id="RJVP01000003">
    <property type="protein sequence ID" value="ROH86281.1"/>
    <property type="molecule type" value="Genomic_DNA"/>
</dbReference>
<evidence type="ECO:0000256" key="1">
    <source>
        <dbReference type="SAM" id="MobiDB-lite"/>
    </source>
</evidence>
<organism evidence="2 3">
    <name type="scientific">Pseudomethylobacillus aquaticus</name>
    <dbReference type="NCBI Taxonomy" id="2676064"/>
    <lineage>
        <taxon>Bacteria</taxon>
        <taxon>Pseudomonadati</taxon>
        <taxon>Pseudomonadota</taxon>
        <taxon>Betaproteobacteria</taxon>
        <taxon>Nitrosomonadales</taxon>
        <taxon>Methylophilaceae</taxon>
        <taxon>Pseudomethylobacillus</taxon>
    </lineage>
</organism>
<accession>A0A3N0V178</accession>
<dbReference type="Proteomes" id="UP000275137">
    <property type="component" value="Unassembled WGS sequence"/>
</dbReference>
<sequence>MDVKEGESAFPNFFGGLMKRVAIAVVAFCFIGQCWADCLQTAGDFAVRICGEIQREGRSSIVEGNGELKASVSGIVRKALGEAGGSFSGKAVSDAYENVLRKDLGRELFDVRQCRQKMALVGTEQACKSYPSKPTSDNKQGLLGGTSIKLFTERKSLEGQLSRLGKACNWSINEQGSAVCSTSVMWMDIPASMSANFQGDLLSTLVISSYFSSGTQRNGNKYGPRESSSGDKASVDRYCSDPVRQQLVSSYVKKYGAPISPPEKINQRLAASLFKDWCEGRTYRSCTADGVSGHEAYVFRAGDDTLAQVRFESQTGSRSLETYSDSIGEAQWQSCRFTVVFLSA</sequence>
<evidence type="ECO:0000313" key="2">
    <source>
        <dbReference type="EMBL" id="ROH86281.1"/>
    </source>
</evidence>
<feature type="region of interest" description="Disordered" evidence="1">
    <location>
        <begin position="214"/>
        <end position="235"/>
    </location>
</feature>
<name>A0A3N0V178_9PROT</name>
<comment type="caution">
    <text evidence="2">The sequence shown here is derived from an EMBL/GenBank/DDBJ whole genome shotgun (WGS) entry which is preliminary data.</text>
</comment>
<dbReference type="AlphaFoldDB" id="A0A3N0V178"/>
<evidence type="ECO:0000313" key="3">
    <source>
        <dbReference type="Proteomes" id="UP000275137"/>
    </source>
</evidence>
<gene>
    <name evidence="2" type="ORF">ED236_07545</name>
</gene>
<keyword evidence="3" id="KW-1185">Reference proteome</keyword>
<reference evidence="2 3" key="1">
    <citation type="submission" date="2018-10" db="EMBL/GenBank/DDBJ databases">
        <authorList>
            <person name="Chen W.-M."/>
        </authorList>
    </citation>
    <scope>NUCLEOTIDE SEQUENCE [LARGE SCALE GENOMIC DNA]</scope>
    <source>
        <strain evidence="2 3">H-5</strain>
    </source>
</reference>